<dbReference type="NCBIfam" id="NF047832">
    <property type="entry name" value="caspase_w_EACC1"/>
    <property type="match status" value="1"/>
</dbReference>
<name>A0A542EMC0_9ACTN</name>
<keyword evidence="5" id="KW-1185">Reference proteome</keyword>
<dbReference type="InterPro" id="IPR018247">
    <property type="entry name" value="EF_Hand_1_Ca_BS"/>
</dbReference>
<dbReference type="AlphaFoldDB" id="A0A542EMC0"/>
<accession>A0A542EMC0</accession>
<dbReference type="InterPro" id="IPR029030">
    <property type="entry name" value="Caspase-like_dom_sf"/>
</dbReference>
<evidence type="ECO:0000256" key="1">
    <source>
        <dbReference type="SAM" id="MobiDB-lite"/>
    </source>
</evidence>
<feature type="region of interest" description="Disordered" evidence="1">
    <location>
        <begin position="372"/>
        <end position="397"/>
    </location>
</feature>
<dbReference type="GO" id="GO:0004197">
    <property type="term" value="F:cysteine-type endopeptidase activity"/>
    <property type="evidence" value="ECO:0007669"/>
    <property type="project" value="InterPro"/>
</dbReference>
<keyword evidence="2" id="KW-0812">Transmembrane</keyword>
<dbReference type="GO" id="GO:0006508">
    <property type="term" value="P:proteolysis"/>
    <property type="evidence" value="ECO:0007669"/>
    <property type="project" value="InterPro"/>
</dbReference>
<dbReference type="Gene3D" id="3.40.50.1460">
    <property type="match status" value="1"/>
</dbReference>
<dbReference type="EMBL" id="VFMM01000001">
    <property type="protein sequence ID" value="TQJ16500.1"/>
    <property type="molecule type" value="Genomic_DNA"/>
</dbReference>
<comment type="caution">
    <text evidence="4">The sequence shown here is derived from an EMBL/GenBank/DDBJ whole genome shotgun (WGS) entry which is preliminary data.</text>
</comment>
<dbReference type="InterPro" id="IPR052039">
    <property type="entry name" value="Caspase-related_regulators"/>
</dbReference>
<reference evidence="4 5" key="1">
    <citation type="submission" date="2019-06" db="EMBL/GenBank/DDBJ databases">
        <title>Sequencing the genomes of 1000 actinobacteria strains.</title>
        <authorList>
            <person name="Klenk H.-P."/>
        </authorList>
    </citation>
    <scope>NUCLEOTIDE SEQUENCE [LARGE SCALE GENOMIC DNA]</scope>
    <source>
        <strain evidence="4 5">DSM 17305</strain>
    </source>
</reference>
<feature type="domain" description="Peptidase C14 caspase" evidence="3">
    <location>
        <begin position="5"/>
        <end position="241"/>
    </location>
</feature>
<evidence type="ECO:0000313" key="5">
    <source>
        <dbReference type="Proteomes" id="UP000316298"/>
    </source>
</evidence>
<dbReference type="PANTHER" id="PTHR22576">
    <property type="entry name" value="MUCOSA ASSOCIATED LYMPHOID TISSUE LYMPHOMA TRANSLOCATION PROTEIN 1/PARACASPASE"/>
    <property type="match status" value="1"/>
</dbReference>
<evidence type="ECO:0000256" key="2">
    <source>
        <dbReference type="SAM" id="Phobius"/>
    </source>
</evidence>
<dbReference type="SUPFAM" id="SSF52129">
    <property type="entry name" value="Caspase-like"/>
    <property type="match status" value="1"/>
</dbReference>
<dbReference type="PANTHER" id="PTHR22576:SF37">
    <property type="entry name" value="MUCOSA-ASSOCIATED LYMPHOID TISSUE LYMPHOMA TRANSLOCATION PROTEIN 1"/>
    <property type="match status" value="1"/>
</dbReference>
<keyword evidence="2" id="KW-1133">Transmembrane helix</keyword>
<evidence type="ECO:0000259" key="3">
    <source>
        <dbReference type="Pfam" id="PF00656"/>
    </source>
</evidence>
<dbReference type="OrthoDB" id="491589at2"/>
<feature type="compositionally biased region" description="Pro residues" evidence="1">
    <location>
        <begin position="425"/>
        <end position="447"/>
    </location>
</feature>
<feature type="transmembrane region" description="Helical" evidence="2">
    <location>
        <begin position="601"/>
        <end position="622"/>
    </location>
</feature>
<feature type="transmembrane region" description="Helical" evidence="2">
    <location>
        <begin position="513"/>
        <end position="533"/>
    </location>
</feature>
<organism evidence="4 5">
    <name type="scientific">Kribbella jejuensis</name>
    <dbReference type="NCBI Taxonomy" id="236068"/>
    <lineage>
        <taxon>Bacteria</taxon>
        <taxon>Bacillati</taxon>
        <taxon>Actinomycetota</taxon>
        <taxon>Actinomycetes</taxon>
        <taxon>Propionibacteriales</taxon>
        <taxon>Kribbellaceae</taxon>
        <taxon>Kribbella</taxon>
    </lineage>
</organism>
<feature type="transmembrane region" description="Helical" evidence="2">
    <location>
        <begin position="571"/>
        <end position="589"/>
    </location>
</feature>
<dbReference type="PROSITE" id="PS00018">
    <property type="entry name" value="EF_HAND_1"/>
    <property type="match status" value="1"/>
</dbReference>
<feature type="transmembrane region" description="Helical" evidence="2">
    <location>
        <begin position="540"/>
        <end position="565"/>
    </location>
</feature>
<feature type="transmembrane region" description="Helical" evidence="2">
    <location>
        <begin position="628"/>
        <end position="649"/>
    </location>
</feature>
<dbReference type="Proteomes" id="UP000316298">
    <property type="component" value="Unassembled WGS sequence"/>
</dbReference>
<proteinExistence type="predicted"/>
<sequence>MDGSRFALIVANDQYDDAGLSRLVAPSQDAAALADVLADPSVGGFEVQVLRNAPAQDIRFAVEDFFADRSPEDLLLLHFSCHGLKNAAGELFLAVADTRPTRLASTAVAADFVNRQMADSRAQRIALFLDCCYGGAFPRGMVVRAAGEAQVQDAFARQADVGGGRGRVVITASSAMEYAFEGGRLTSDAAPAPSVFTGAVVDGLTTGEADRDGDGWIGLSELLGYVRDRVHRVTPDQNPQMWTFGAQGELLIARSRVRRITPAALAPELTAAMESPLPAARFGVVDYLRERLADDDLGQAYAAWQALGRMTADDSRKVSEAATAALASALPTVTPSELTLDATAPAELHLAGPPIALTAVASAPDNRLELEQNGTQIRVRARPPEPKPIPLGEAPGELSGETFVMLSGPTGEVTVPVRLTTAPTDPEPPAPPPEPAPEPAPEPVPEPPHNEPPHTEQLRTELPRTGLAAGQRWPWWLVGVLVVAAAFLVVVNWPGAADSRKLWYDADPTGWYIYRTWGDPAIVASIVAVLASLTLRRVGAAALGVTIGCALALLEYGVVILAGGISADETSAWAVTVGVTLALVVLLMLTQRPPSWPLYPVSPPTATLVVAGGLLLITALAIRDSSGYSLLTVTPLFLLQPLVIIAFAWSARAAVDARAKTWLTTATLTVAVLGVLGAVPTWTQGHSVPVFLLYLVGNALLATAVLIPAPRLRSRP</sequence>
<feature type="transmembrane region" description="Helical" evidence="2">
    <location>
        <begin position="691"/>
        <end position="709"/>
    </location>
</feature>
<gene>
    <name evidence="4" type="ORF">FB475_0599</name>
</gene>
<protein>
    <submittedName>
        <fullName evidence="4">Putative caspase-like protein</fullName>
    </submittedName>
</protein>
<keyword evidence="2" id="KW-0472">Membrane</keyword>
<dbReference type="InterPro" id="IPR011600">
    <property type="entry name" value="Pept_C14_caspase"/>
</dbReference>
<feature type="region of interest" description="Disordered" evidence="1">
    <location>
        <begin position="419"/>
        <end position="458"/>
    </location>
</feature>
<dbReference type="RefSeq" id="WP_141852285.1">
    <property type="nucleotide sequence ID" value="NZ_BAAAKA010000013.1"/>
</dbReference>
<dbReference type="Pfam" id="PF00656">
    <property type="entry name" value="Peptidase_C14"/>
    <property type="match status" value="1"/>
</dbReference>
<feature type="compositionally biased region" description="Basic and acidic residues" evidence="1">
    <location>
        <begin position="448"/>
        <end position="458"/>
    </location>
</feature>
<feature type="transmembrane region" description="Helical" evidence="2">
    <location>
        <begin position="473"/>
        <end position="493"/>
    </location>
</feature>
<evidence type="ECO:0000313" key="4">
    <source>
        <dbReference type="EMBL" id="TQJ16500.1"/>
    </source>
</evidence>
<feature type="transmembrane region" description="Helical" evidence="2">
    <location>
        <begin position="661"/>
        <end position="679"/>
    </location>
</feature>